<organism evidence="2">
    <name type="scientific">Arundo donax</name>
    <name type="common">Giant reed</name>
    <name type="synonym">Donax arundinaceus</name>
    <dbReference type="NCBI Taxonomy" id="35708"/>
    <lineage>
        <taxon>Eukaryota</taxon>
        <taxon>Viridiplantae</taxon>
        <taxon>Streptophyta</taxon>
        <taxon>Embryophyta</taxon>
        <taxon>Tracheophyta</taxon>
        <taxon>Spermatophyta</taxon>
        <taxon>Magnoliopsida</taxon>
        <taxon>Liliopsida</taxon>
        <taxon>Poales</taxon>
        <taxon>Poaceae</taxon>
        <taxon>PACMAD clade</taxon>
        <taxon>Arundinoideae</taxon>
        <taxon>Arundineae</taxon>
        <taxon>Arundo</taxon>
    </lineage>
</organism>
<evidence type="ECO:0000313" key="2">
    <source>
        <dbReference type="EMBL" id="JAE05051.1"/>
    </source>
</evidence>
<reference evidence="2" key="2">
    <citation type="journal article" date="2015" name="Data Brief">
        <title>Shoot transcriptome of the giant reed, Arundo donax.</title>
        <authorList>
            <person name="Barrero R.A."/>
            <person name="Guerrero F.D."/>
            <person name="Moolhuijzen P."/>
            <person name="Goolsby J.A."/>
            <person name="Tidwell J."/>
            <person name="Bellgard S.E."/>
            <person name="Bellgard M.I."/>
        </authorList>
    </citation>
    <scope>NUCLEOTIDE SEQUENCE</scope>
    <source>
        <tissue evidence="2">Shoot tissue taken approximately 20 cm above the soil surface</tissue>
    </source>
</reference>
<evidence type="ECO:0000256" key="1">
    <source>
        <dbReference type="SAM" id="MobiDB-lite"/>
    </source>
</evidence>
<protein>
    <submittedName>
        <fullName evidence="2">Uncharacterized protein</fullName>
    </submittedName>
</protein>
<reference evidence="2" key="1">
    <citation type="submission" date="2014-09" db="EMBL/GenBank/DDBJ databases">
        <authorList>
            <person name="Magalhaes I.L.F."/>
            <person name="Oliveira U."/>
            <person name="Santos F.R."/>
            <person name="Vidigal T.H.D.A."/>
            <person name="Brescovit A.D."/>
            <person name="Santos A.J."/>
        </authorList>
    </citation>
    <scope>NUCLEOTIDE SEQUENCE</scope>
    <source>
        <tissue evidence="2">Shoot tissue taken approximately 20 cm above the soil surface</tissue>
    </source>
</reference>
<dbReference type="Pfam" id="PF05904">
    <property type="entry name" value="DUF863"/>
    <property type="match status" value="1"/>
</dbReference>
<dbReference type="PANTHER" id="PTHR33167:SF43">
    <property type="entry name" value="PROTEIN WAVE"/>
    <property type="match status" value="1"/>
</dbReference>
<feature type="region of interest" description="Disordered" evidence="1">
    <location>
        <begin position="423"/>
        <end position="448"/>
    </location>
</feature>
<feature type="compositionally biased region" description="Polar residues" evidence="1">
    <location>
        <begin position="549"/>
        <end position="560"/>
    </location>
</feature>
<proteinExistence type="predicted"/>
<dbReference type="AlphaFoldDB" id="A0A0A9F4I0"/>
<feature type="region of interest" description="Disordered" evidence="1">
    <location>
        <begin position="1"/>
        <end position="20"/>
    </location>
</feature>
<dbReference type="PANTHER" id="PTHR33167">
    <property type="entry name" value="TRANSCRIPTION FACTOR, PUTATIVE (DUF863)-RELATED"/>
    <property type="match status" value="1"/>
</dbReference>
<feature type="region of interest" description="Disordered" evidence="1">
    <location>
        <begin position="549"/>
        <end position="570"/>
    </location>
</feature>
<dbReference type="EMBL" id="GBRH01192845">
    <property type="protein sequence ID" value="JAE05051.1"/>
    <property type="molecule type" value="Transcribed_RNA"/>
</dbReference>
<sequence>MAAVMDLDLNCSPPSPEPAAQEDLRRSMLRQENAFRDQVQDLHRLYWTQKNLTDVPPFWKQSDGVLYAHHQHHRSHMVDLDDRGNPGVFSHRYGQGKQGCGRDHDEVARENLDVKGSFWRKPDPPSAQGRSSYHYVIDLEKPATLDDHMEIVSSPGFINHATCSGVFPNNSQRVPLASSPVMRDLCTDHNAPYVTSGSIGSSDTPDSHSPAKVKATVSGRMFIDLNVAQEDDFNIRSDPSEVLCSLLASSTAGHSGDCCSNSSKTFHKGSESSIGSSKGSSVTVVTTISSPDRAREGVVPGLFRDFHSHQPYHVEASKYNPLVRRNIQHQRALDKIFGSDFQGCMEIQRNLSSVSSNGGNCSSGLSKLGDSQAANLMGQPALAVHREPQEETITVVCDDELEGIDLNIAVECIDLPSKIAISSRGKDANNDGSEENSSNNCSRNEGRQNIPSFECPTIRNNHMAESQCSEDVHSPGSGIAINRSVFIPETRQGHDYGCPSLRSSVNGVSIPLDSVSICQAEMGEDEKSAATAAETLLSIFATNSAWMTDSHGSNSQTDAQDGNHEPPLSLDSFEESVLSLEEMKDDGKSIPVRPPDKDGHSCGIKLKRGRGLRDFQREILPGLVSLARHEICDDLHAIGHGIRKTWSRRTSGDQGTLPTRTRLPRRCSTAWNR</sequence>
<dbReference type="InterPro" id="IPR008581">
    <property type="entry name" value="DUF863_pln"/>
</dbReference>
<accession>A0A0A9F4I0</accession>
<name>A0A0A9F4I0_ARUDO</name>